<feature type="transmembrane region" description="Helical" evidence="1">
    <location>
        <begin position="92"/>
        <end position="111"/>
    </location>
</feature>
<accession>A0A4C1UU96</accession>
<dbReference type="AlphaFoldDB" id="A0A4C1UU96"/>
<sequence>MHRICDGGKIDERSGLPELSLIEGNTTAEAITSRLYSRGNLKTHRHYPVTLIKCGRRRRGRGRALVCANLLAARARAAVKRARFNYAAFTRVRLHFVRLTIGILALFMHLLSRYKRWSNPLPSNPKAMLSTTEPSALFAFSRGRCRENVTALHKRILGTFIRYGLEAV</sequence>
<keyword evidence="1" id="KW-1133">Transmembrane helix</keyword>
<dbReference type="EMBL" id="BGZK01000221">
    <property type="protein sequence ID" value="GBP29556.1"/>
    <property type="molecule type" value="Genomic_DNA"/>
</dbReference>
<comment type="caution">
    <text evidence="2">The sequence shown here is derived from an EMBL/GenBank/DDBJ whole genome shotgun (WGS) entry which is preliminary data.</text>
</comment>
<evidence type="ECO:0000313" key="2">
    <source>
        <dbReference type="EMBL" id="GBP29556.1"/>
    </source>
</evidence>
<gene>
    <name evidence="2" type="ORF">EVAR_93353_1</name>
</gene>
<evidence type="ECO:0000256" key="1">
    <source>
        <dbReference type="SAM" id="Phobius"/>
    </source>
</evidence>
<dbReference type="Proteomes" id="UP000299102">
    <property type="component" value="Unassembled WGS sequence"/>
</dbReference>
<protein>
    <submittedName>
        <fullName evidence="2">Uncharacterized protein</fullName>
    </submittedName>
</protein>
<keyword evidence="1" id="KW-0472">Membrane</keyword>
<evidence type="ECO:0000313" key="3">
    <source>
        <dbReference type="Proteomes" id="UP000299102"/>
    </source>
</evidence>
<reference evidence="2 3" key="1">
    <citation type="journal article" date="2019" name="Commun. Biol.">
        <title>The bagworm genome reveals a unique fibroin gene that provides high tensile strength.</title>
        <authorList>
            <person name="Kono N."/>
            <person name="Nakamura H."/>
            <person name="Ohtoshi R."/>
            <person name="Tomita M."/>
            <person name="Numata K."/>
            <person name="Arakawa K."/>
        </authorList>
    </citation>
    <scope>NUCLEOTIDE SEQUENCE [LARGE SCALE GENOMIC DNA]</scope>
</reference>
<proteinExistence type="predicted"/>
<organism evidence="2 3">
    <name type="scientific">Eumeta variegata</name>
    <name type="common">Bagworm moth</name>
    <name type="synonym">Eumeta japonica</name>
    <dbReference type="NCBI Taxonomy" id="151549"/>
    <lineage>
        <taxon>Eukaryota</taxon>
        <taxon>Metazoa</taxon>
        <taxon>Ecdysozoa</taxon>
        <taxon>Arthropoda</taxon>
        <taxon>Hexapoda</taxon>
        <taxon>Insecta</taxon>
        <taxon>Pterygota</taxon>
        <taxon>Neoptera</taxon>
        <taxon>Endopterygota</taxon>
        <taxon>Lepidoptera</taxon>
        <taxon>Glossata</taxon>
        <taxon>Ditrysia</taxon>
        <taxon>Tineoidea</taxon>
        <taxon>Psychidae</taxon>
        <taxon>Oiketicinae</taxon>
        <taxon>Eumeta</taxon>
    </lineage>
</organism>
<name>A0A4C1UU96_EUMVA</name>
<keyword evidence="1" id="KW-0812">Transmembrane</keyword>
<keyword evidence="3" id="KW-1185">Reference proteome</keyword>